<dbReference type="AlphaFoldDB" id="A0A9W6IQH2"/>
<keyword evidence="2" id="KW-1185">Reference proteome</keyword>
<name>A0A9W6IQH2_9PROT</name>
<proteinExistence type="predicted"/>
<reference evidence="1" key="1">
    <citation type="journal article" date="2014" name="Int. J. Syst. Evol. Microbiol.">
        <title>Complete genome sequence of Corynebacterium casei LMG S-19264T (=DSM 44701T), isolated from a smear-ripened cheese.</title>
        <authorList>
            <consortium name="US DOE Joint Genome Institute (JGI-PGF)"/>
            <person name="Walter F."/>
            <person name="Albersmeier A."/>
            <person name="Kalinowski J."/>
            <person name="Ruckert C."/>
        </authorList>
    </citation>
    <scope>NUCLEOTIDE SEQUENCE</scope>
    <source>
        <strain evidence="1">VKM B-1513</strain>
    </source>
</reference>
<protein>
    <submittedName>
        <fullName evidence="1">Uncharacterized protein</fullName>
    </submittedName>
</protein>
<reference evidence="1" key="2">
    <citation type="submission" date="2023-01" db="EMBL/GenBank/DDBJ databases">
        <authorList>
            <person name="Sun Q."/>
            <person name="Evtushenko L."/>
        </authorList>
    </citation>
    <scope>NUCLEOTIDE SEQUENCE</scope>
    <source>
        <strain evidence="1">VKM B-1513</strain>
    </source>
</reference>
<comment type="caution">
    <text evidence="1">The sequence shown here is derived from an EMBL/GenBank/DDBJ whole genome shotgun (WGS) entry which is preliminary data.</text>
</comment>
<evidence type="ECO:0000313" key="2">
    <source>
        <dbReference type="Proteomes" id="UP001143486"/>
    </source>
</evidence>
<evidence type="ECO:0000313" key="1">
    <source>
        <dbReference type="EMBL" id="GLK53812.1"/>
    </source>
</evidence>
<dbReference type="Proteomes" id="UP001143486">
    <property type="component" value="Unassembled WGS sequence"/>
</dbReference>
<accession>A0A9W6IQH2</accession>
<gene>
    <name evidence="1" type="ORF">GCM10017621_33200</name>
</gene>
<dbReference type="EMBL" id="BSFE01000014">
    <property type="protein sequence ID" value="GLK53812.1"/>
    <property type="molecule type" value="Genomic_DNA"/>
</dbReference>
<organism evidence="1 2">
    <name type="scientific">Maricaulis virginensis</name>
    <dbReference type="NCBI Taxonomy" id="144022"/>
    <lineage>
        <taxon>Bacteria</taxon>
        <taxon>Pseudomonadati</taxon>
        <taxon>Pseudomonadota</taxon>
        <taxon>Alphaproteobacteria</taxon>
        <taxon>Maricaulales</taxon>
        <taxon>Maricaulaceae</taxon>
        <taxon>Maricaulis</taxon>
    </lineage>
</organism>
<sequence>MDSTFRVTTPQHGSWEILIEEALKITATTAIQVPIQAMIQYGLQSIFPLKWLGSKAKGDFGSKDNDALMRALEIIEKNDEYNHKHIETLHTLLAEAKSNANDNNLDRLSERIGALEDSASRAEYLKAYPQLREVDSDARVELIQKTRPQVREIGYPLKKSAEKLDIGVSEERADYKNTLHLSDVESLDDSKVLDEVVVVVGSLKKFDKETGWGELRQHNTGKILRFVVKRSEKRRKLSDILDAMSGDIVVISGNPVVDANNAVKYYIFIEFIGDHDDG</sequence>